<keyword evidence="1" id="KW-1133">Transmembrane helix</keyword>
<feature type="transmembrane region" description="Helical" evidence="1">
    <location>
        <begin position="56"/>
        <end position="74"/>
    </location>
</feature>
<feature type="transmembrane region" description="Helical" evidence="1">
    <location>
        <begin position="94"/>
        <end position="116"/>
    </location>
</feature>
<keyword evidence="1" id="KW-0472">Membrane</keyword>
<dbReference type="EMBL" id="CAJNDS010000040">
    <property type="protein sequence ID" value="CAE6930557.1"/>
    <property type="molecule type" value="Genomic_DNA"/>
</dbReference>
<evidence type="ECO:0000313" key="3">
    <source>
        <dbReference type="Proteomes" id="UP000604046"/>
    </source>
</evidence>
<protein>
    <submittedName>
        <fullName evidence="2">BMY1 protein</fullName>
    </submittedName>
</protein>
<accession>A0A812GRM3</accession>
<feature type="transmembrane region" description="Helical" evidence="1">
    <location>
        <begin position="305"/>
        <end position="330"/>
    </location>
</feature>
<dbReference type="Proteomes" id="UP000604046">
    <property type="component" value="Unassembled WGS sequence"/>
</dbReference>
<comment type="caution">
    <text evidence="2">The sequence shown here is derived from an EMBL/GenBank/DDBJ whole genome shotgun (WGS) entry which is preliminary data.</text>
</comment>
<gene>
    <name evidence="2" type="primary">BMY1</name>
    <name evidence="2" type="ORF">SNAT2548_LOCUS826</name>
</gene>
<feature type="transmembrane region" description="Helical" evidence="1">
    <location>
        <begin position="211"/>
        <end position="233"/>
    </location>
</feature>
<evidence type="ECO:0000256" key="1">
    <source>
        <dbReference type="SAM" id="Phobius"/>
    </source>
</evidence>
<proteinExistence type="predicted"/>
<feature type="transmembrane region" description="Helical" evidence="1">
    <location>
        <begin position="128"/>
        <end position="151"/>
    </location>
</feature>
<feature type="transmembrane region" description="Helical" evidence="1">
    <location>
        <begin position="350"/>
        <end position="372"/>
    </location>
</feature>
<reference evidence="2" key="1">
    <citation type="submission" date="2021-02" db="EMBL/GenBank/DDBJ databases">
        <authorList>
            <person name="Dougan E. K."/>
            <person name="Rhodes N."/>
            <person name="Thang M."/>
            <person name="Chan C."/>
        </authorList>
    </citation>
    <scope>NUCLEOTIDE SEQUENCE</scope>
</reference>
<feature type="transmembrane region" description="Helical" evidence="1">
    <location>
        <begin position="163"/>
        <end position="190"/>
    </location>
</feature>
<dbReference type="AlphaFoldDB" id="A0A812GRM3"/>
<sequence length="746" mass="82644">MSTASRPNCYSMAAVVCSVSSPSPCSDDSDESSEGSSSLSPSPSCPKRWHRWLPGTYFAVAVVNAAATALFFPVEDQTHYFGSYYEHPEHLPLNRLFFSGLMLASLGSGWAAAFLSKRAGASAHVRSAAGYAMINWFQSLLASMSLCPSGFRYGFIPAYDLQPAWHIAFAVCRALLLMVGLFWMQLLVFWRIDLLEQSSNQKYCGKCIRRLLQMQTFSAAATAASLFSVGMALCDVYYNDDVFMVSIYSAVLLGVLTLLCNVATGVAAIWSLSKSFLQLRKVLRLTDLQDTPVGTSLRQAGRFAFLQLMGVSFSLLFSFLVVPLTLLGNSVDLVVPLGKAEIGLSLDTRWIWLLFFAQAGDFLGNAFAALLLSGSHRLPKMDHVSQPSRTSAQMSCRICSKKPKAVPADTWSPAWRAKVEELSMRGMTLRSLLCFYQEDLPSLGWRYSPKEHKTRDVVRGSIIPLTGREESSYALSTFNRDGAQRAAVMVTHNWGNCFNDLLAAVIADALHECSFSLVAKLLDEDCAFLHEILTQSGRLDDTYWICAFAVNQHLTICHSNPYDQDPLTDQLHPVCACNSLNIFDPDGRSTSSEINKFDDMMYHLASTGGCRQVIAIDQSLDLFNRAWCVAEIAEAKRLEMKQSLKLASKASIMQRAQTLENLDVRRMRAASETDKEIILNKIKKSVSIDKFNHELQALIFDPKSGLLASWNAMDSLQRIGEVGRLVRWGLADAGSGKVWKAWDVCE</sequence>
<organism evidence="2 3">
    <name type="scientific">Symbiodinium natans</name>
    <dbReference type="NCBI Taxonomy" id="878477"/>
    <lineage>
        <taxon>Eukaryota</taxon>
        <taxon>Sar</taxon>
        <taxon>Alveolata</taxon>
        <taxon>Dinophyceae</taxon>
        <taxon>Suessiales</taxon>
        <taxon>Symbiodiniaceae</taxon>
        <taxon>Symbiodinium</taxon>
    </lineage>
</organism>
<name>A0A812GRM3_9DINO</name>
<evidence type="ECO:0000313" key="2">
    <source>
        <dbReference type="EMBL" id="CAE6930557.1"/>
    </source>
</evidence>
<keyword evidence="1" id="KW-0812">Transmembrane</keyword>
<feature type="transmembrane region" description="Helical" evidence="1">
    <location>
        <begin position="245"/>
        <end position="272"/>
    </location>
</feature>
<keyword evidence="3" id="KW-1185">Reference proteome</keyword>
<dbReference type="OrthoDB" id="422493at2759"/>